<dbReference type="InterPro" id="IPR021958">
    <property type="entry name" value="DUF3575"/>
</dbReference>
<dbReference type="EMBL" id="JABAIL010000004">
    <property type="protein sequence ID" value="NLR92746.1"/>
    <property type="molecule type" value="Genomic_DNA"/>
</dbReference>
<dbReference type="AlphaFoldDB" id="A0A7X8XWZ5"/>
<evidence type="ECO:0000313" key="1">
    <source>
        <dbReference type="EMBL" id="NLR92746.1"/>
    </source>
</evidence>
<dbReference type="Proteomes" id="UP000585050">
    <property type="component" value="Unassembled WGS sequence"/>
</dbReference>
<accession>A0A7X8XWZ5</accession>
<dbReference type="Pfam" id="PF12099">
    <property type="entry name" value="DUF3575"/>
    <property type="match status" value="1"/>
</dbReference>
<organism evidence="1 2">
    <name type="scientific">Flammeovirga agarivorans</name>
    <dbReference type="NCBI Taxonomy" id="2726742"/>
    <lineage>
        <taxon>Bacteria</taxon>
        <taxon>Pseudomonadati</taxon>
        <taxon>Bacteroidota</taxon>
        <taxon>Cytophagia</taxon>
        <taxon>Cytophagales</taxon>
        <taxon>Flammeovirgaceae</taxon>
        <taxon>Flammeovirga</taxon>
    </lineage>
</organism>
<keyword evidence="2" id="KW-1185">Reference proteome</keyword>
<protein>
    <submittedName>
        <fullName evidence="1">DUF3575 domain-containing protein</fullName>
    </submittedName>
</protein>
<reference evidence="1 2" key="1">
    <citation type="submission" date="2020-04" db="EMBL/GenBank/DDBJ databases">
        <title>Flammeovirga sp. SR4, a novel species isolated from seawater.</title>
        <authorList>
            <person name="Wang X."/>
        </authorList>
    </citation>
    <scope>NUCLEOTIDE SEQUENCE [LARGE SCALE GENOMIC DNA]</scope>
    <source>
        <strain evidence="1 2">SR4</strain>
    </source>
</reference>
<name>A0A7X8XWZ5_9BACT</name>
<comment type="caution">
    <text evidence="1">The sequence shown here is derived from an EMBL/GenBank/DDBJ whole genome shotgun (WGS) entry which is preliminary data.</text>
</comment>
<sequence length="262" mass="29587">MKKYLIWLTILFLYFSIPSYSQSNSKQLMVSYDSSITMMRKNVVRLNLTPYILWGGRNIVIGYERRISNHESISLNGGVLSFPKIVNLAITDSIIANDHKNNGFSVAVDYRRYFKKRNRGFAPDGLYWGPYVTYYRYNLSSKLTITDTTGTQVTASYANFKGSANILNIGVELGYQFIIKKRLAIDLIMIGPGYGFYGGKLKLDSDVTIDEEDEVLSKIRDGLVEKFPILDGALEGKEVSTNGSYGTWTGGLRFVIQIGYTF</sequence>
<proteinExistence type="predicted"/>
<dbReference type="RefSeq" id="WP_168883450.1">
    <property type="nucleotide sequence ID" value="NZ_JABAIL010000004.1"/>
</dbReference>
<gene>
    <name evidence="1" type="ORF">HGP29_16115</name>
</gene>
<evidence type="ECO:0000313" key="2">
    <source>
        <dbReference type="Proteomes" id="UP000585050"/>
    </source>
</evidence>